<proteinExistence type="predicted"/>
<dbReference type="AlphaFoldDB" id="A0A812L8R8"/>
<evidence type="ECO:0000313" key="2">
    <source>
        <dbReference type="EMBL" id="CAE7237723.1"/>
    </source>
</evidence>
<feature type="region of interest" description="Disordered" evidence="1">
    <location>
        <begin position="1"/>
        <end position="34"/>
    </location>
</feature>
<accession>A0A812L8R8</accession>
<dbReference type="OrthoDB" id="428246at2759"/>
<sequence>MEARGLGTSRPRLSEGPPCGTACATPTQCGESSPKADIAHKAVGSTGATYGYSKKFAEGWERVFAKKGQQHAEVQKKDVTLDS</sequence>
<reference evidence="2" key="1">
    <citation type="submission" date="2021-02" db="EMBL/GenBank/DDBJ databases">
        <authorList>
            <person name="Dougan E. K."/>
            <person name="Rhodes N."/>
            <person name="Thang M."/>
            <person name="Chan C."/>
        </authorList>
    </citation>
    <scope>NUCLEOTIDE SEQUENCE</scope>
</reference>
<name>A0A812L8R8_9DINO</name>
<evidence type="ECO:0000256" key="1">
    <source>
        <dbReference type="SAM" id="MobiDB-lite"/>
    </source>
</evidence>
<protein>
    <submittedName>
        <fullName evidence="2">Uncharacterized protein</fullName>
    </submittedName>
</protein>
<organism evidence="2 3">
    <name type="scientific">Symbiodinium natans</name>
    <dbReference type="NCBI Taxonomy" id="878477"/>
    <lineage>
        <taxon>Eukaryota</taxon>
        <taxon>Sar</taxon>
        <taxon>Alveolata</taxon>
        <taxon>Dinophyceae</taxon>
        <taxon>Suessiales</taxon>
        <taxon>Symbiodiniaceae</taxon>
        <taxon>Symbiodinium</taxon>
    </lineage>
</organism>
<dbReference type="EMBL" id="CAJNDS010000857">
    <property type="protein sequence ID" value="CAE7237723.1"/>
    <property type="molecule type" value="Genomic_DNA"/>
</dbReference>
<comment type="caution">
    <text evidence="2">The sequence shown here is derived from an EMBL/GenBank/DDBJ whole genome shotgun (WGS) entry which is preliminary data.</text>
</comment>
<keyword evidence="3" id="KW-1185">Reference proteome</keyword>
<dbReference type="Proteomes" id="UP000604046">
    <property type="component" value="Unassembled WGS sequence"/>
</dbReference>
<evidence type="ECO:0000313" key="3">
    <source>
        <dbReference type="Proteomes" id="UP000604046"/>
    </source>
</evidence>
<gene>
    <name evidence="2" type="ORF">SNAT2548_LOCUS10368</name>
</gene>